<reference evidence="1 2" key="1">
    <citation type="journal article" date="2020" name="ISME J.">
        <title>Comparative genomics reveals insights into cyanobacterial evolution and habitat adaptation.</title>
        <authorList>
            <person name="Chen M.Y."/>
            <person name="Teng W.K."/>
            <person name="Zhao L."/>
            <person name="Hu C.X."/>
            <person name="Zhou Y.K."/>
            <person name="Han B.P."/>
            <person name="Song L.R."/>
            <person name="Shu W.S."/>
        </authorList>
    </citation>
    <scope>NUCLEOTIDE SEQUENCE [LARGE SCALE GENOMIC DNA]</scope>
    <source>
        <strain evidence="1 2">FACHB-248</strain>
    </source>
</reference>
<organism evidence="1 2">
    <name type="scientific">Scytonema hofmannii FACHB-248</name>
    <dbReference type="NCBI Taxonomy" id="1842502"/>
    <lineage>
        <taxon>Bacteria</taxon>
        <taxon>Bacillati</taxon>
        <taxon>Cyanobacteriota</taxon>
        <taxon>Cyanophyceae</taxon>
        <taxon>Nostocales</taxon>
        <taxon>Scytonemataceae</taxon>
        <taxon>Scytonema</taxon>
    </lineage>
</organism>
<dbReference type="EMBL" id="JACJTA010000006">
    <property type="protein sequence ID" value="MBD2603798.1"/>
    <property type="molecule type" value="Genomic_DNA"/>
</dbReference>
<comment type="caution">
    <text evidence="1">The sequence shown here is derived from an EMBL/GenBank/DDBJ whole genome shotgun (WGS) entry which is preliminary data.</text>
</comment>
<keyword evidence="2" id="KW-1185">Reference proteome</keyword>
<sequence length="240" mass="27612">MFNQSFFSLALIPVISFGGVSSEIATPFRQNRQIAQQVTTRAALFWQTRPRKRNISRSLTSQVCAIAPGLLETYQVWSDRPLFLWHSQGKNKDLQLTLRDFDTQEEVWTQKVNIADQKVSYSGKEPLKPGKRYQWQLSGSQAWATFQIMPADQRNQIQLDLQALEQKLKANKASQEEIALKKADYFLNYEIKHKNEPGIFHPWSDALQALYIENASPSFVEKREAYIANLCTDPTATKQK</sequence>
<proteinExistence type="predicted"/>
<evidence type="ECO:0000313" key="1">
    <source>
        <dbReference type="EMBL" id="MBD2603798.1"/>
    </source>
</evidence>
<dbReference type="Proteomes" id="UP000660380">
    <property type="component" value="Unassembled WGS sequence"/>
</dbReference>
<protein>
    <recommendedName>
        <fullName evidence="3">DUF928 domain-containing protein</fullName>
    </recommendedName>
</protein>
<gene>
    <name evidence="1" type="ORF">H6G81_04440</name>
</gene>
<dbReference type="RefSeq" id="WP_029630417.1">
    <property type="nucleotide sequence ID" value="NZ_JACJTA010000006.1"/>
</dbReference>
<evidence type="ECO:0008006" key="3">
    <source>
        <dbReference type="Google" id="ProtNLM"/>
    </source>
</evidence>
<name>A0ABR8GKD7_9CYAN</name>
<evidence type="ECO:0000313" key="2">
    <source>
        <dbReference type="Proteomes" id="UP000660380"/>
    </source>
</evidence>
<accession>A0ABR8GKD7</accession>